<name>A0A183HUC2_9BILA</name>
<sequence>MANAGIVYIWMMPEVSVIRPLINHSALRFISEPTTAHAGLVMLESVVIYQLINAVVISAPRKRLFIVYHE</sequence>
<gene>
    <name evidence="1" type="ORF">OFLC_LOCUS11084</name>
</gene>
<dbReference type="WBParaSite" id="OFLC_0001108401-mRNA-1">
    <property type="protein sequence ID" value="OFLC_0001108401-mRNA-1"/>
    <property type="gene ID" value="OFLC_0001108401"/>
</dbReference>
<proteinExistence type="predicted"/>
<protein>
    <submittedName>
        <fullName evidence="3">7TM_GPCR_Srx domain-containing protein</fullName>
    </submittedName>
</protein>
<dbReference type="AlphaFoldDB" id="A0A183HUC2"/>
<organism evidence="3">
    <name type="scientific">Onchocerca flexuosa</name>
    <dbReference type="NCBI Taxonomy" id="387005"/>
    <lineage>
        <taxon>Eukaryota</taxon>
        <taxon>Metazoa</taxon>
        <taxon>Ecdysozoa</taxon>
        <taxon>Nematoda</taxon>
        <taxon>Chromadorea</taxon>
        <taxon>Rhabditida</taxon>
        <taxon>Spirurina</taxon>
        <taxon>Spiruromorpha</taxon>
        <taxon>Filarioidea</taxon>
        <taxon>Onchocercidae</taxon>
        <taxon>Onchocerca</taxon>
    </lineage>
</organism>
<keyword evidence="2" id="KW-1185">Reference proteome</keyword>
<accession>A0A183HUC2</accession>
<evidence type="ECO:0000313" key="3">
    <source>
        <dbReference type="WBParaSite" id="OFLC_0001108401-mRNA-1"/>
    </source>
</evidence>
<dbReference type="Proteomes" id="UP000267606">
    <property type="component" value="Unassembled WGS sequence"/>
</dbReference>
<dbReference type="EMBL" id="UZAJ01015550">
    <property type="protein sequence ID" value="VDO73689.1"/>
    <property type="molecule type" value="Genomic_DNA"/>
</dbReference>
<evidence type="ECO:0000313" key="2">
    <source>
        <dbReference type="Proteomes" id="UP000267606"/>
    </source>
</evidence>
<reference evidence="3" key="1">
    <citation type="submission" date="2016-06" db="UniProtKB">
        <authorList>
            <consortium name="WormBaseParasite"/>
        </authorList>
    </citation>
    <scope>IDENTIFICATION</scope>
</reference>
<evidence type="ECO:0000313" key="1">
    <source>
        <dbReference type="EMBL" id="VDO73689.1"/>
    </source>
</evidence>
<reference evidence="1 2" key="2">
    <citation type="submission" date="2018-11" db="EMBL/GenBank/DDBJ databases">
        <authorList>
            <consortium name="Pathogen Informatics"/>
        </authorList>
    </citation>
    <scope>NUCLEOTIDE SEQUENCE [LARGE SCALE GENOMIC DNA]</scope>
</reference>